<accession>A0A955RKA1</accession>
<reference evidence="1" key="2">
    <citation type="journal article" date="2021" name="Microbiome">
        <title>Successional dynamics and alternative stable states in a saline activated sludge microbial community over 9 years.</title>
        <authorList>
            <person name="Wang Y."/>
            <person name="Ye J."/>
            <person name="Ju F."/>
            <person name="Liu L."/>
            <person name="Boyd J.A."/>
            <person name="Deng Y."/>
            <person name="Parks D.H."/>
            <person name="Jiang X."/>
            <person name="Yin X."/>
            <person name="Woodcroft B.J."/>
            <person name="Tyson G.W."/>
            <person name="Hugenholtz P."/>
            <person name="Polz M.F."/>
            <person name="Zhang T."/>
        </authorList>
    </citation>
    <scope>NUCLEOTIDE SEQUENCE</scope>
    <source>
        <strain evidence="1">HKST-UBA11</strain>
    </source>
</reference>
<evidence type="ECO:0000313" key="1">
    <source>
        <dbReference type="EMBL" id="MCA9385555.1"/>
    </source>
</evidence>
<dbReference type="EMBL" id="JAGQLH010000027">
    <property type="protein sequence ID" value="MCA9385555.1"/>
    <property type="molecule type" value="Genomic_DNA"/>
</dbReference>
<evidence type="ECO:0000313" key="2">
    <source>
        <dbReference type="Proteomes" id="UP000754563"/>
    </source>
</evidence>
<sequence>MSEHLSKQEILTELLGKRVIVSTLRGDLLMFYHEDSENRFHMTFHWDAHDNQWNHAKISPMSIEDITEYCKYFHPHCSISIDS</sequence>
<dbReference type="Proteomes" id="UP000754563">
    <property type="component" value="Unassembled WGS sequence"/>
</dbReference>
<protein>
    <submittedName>
        <fullName evidence="1">Uncharacterized protein</fullName>
    </submittedName>
</protein>
<proteinExistence type="predicted"/>
<name>A0A955RKA1_9BACT</name>
<comment type="caution">
    <text evidence="1">The sequence shown here is derived from an EMBL/GenBank/DDBJ whole genome shotgun (WGS) entry which is preliminary data.</text>
</comment>
<reference evidence="1" key="1">
    <citation type="submission" date="2020-04" db="EMBL/GenBank/DDBJ databases">
        <authorList>
            <person name="Zhang T."/>
        </authorList>
    </citation>
    <scope>NUCLEOTIDE SEQUENCE</scope>
    <source>
        <strain evidence="1">HKST-UBA11</strain>
    </source>
</reference>
<organism evidence="1 2">
    <name type="scientific">Candidatus Dojkabacteria bacterium</name>
    <dbReference type="NCBI Taxonomy" id="2099670"/>
    <lineage>
        <taxon>Bacteria</taxon>
        <taxon>Candidatus Dojkabacteria</taxon>
    </lineage>
</organism>
<dbReference type="AlphaFoldDB" id="A0A955RKA1"/>
<gene>
    <name evidence="1" type="ORF">KC717_02815</name>
</gene>